<comment type="caution">
    <text evidence="1">The sequence shown here is derived from an EMBL/GenBank/DDBJ whole genome shotgun (WGS) entry which is preliminary data.</text>
</comment>
<sequence>MGRREFSEEFKREAVALVLEQGYTVTKAAKALGIGETALRRWIGNRRPVAGAPVSAAEGGSAEQLRIRALEKRVAELERERDILKKSTAFFVKELDRDSK</sequence>
<keyword evidence="2" id="KW-1185">Reference proteome</keyword>
<name>A0ACB5R566_9BURK</name>
<evidence type="ECO:0000313" key="2">
    <source>
        <dbReference type="Proteomes" id="UP001055013"/>
    </source>
</evidence>
<dbReference type="EMBL" id="BPUR01000034">
    <property type="protein sequence ID" value="GJH21975.1"/>
    <property type="molecule type" value="Genomic_DNA"/>
</dbReference>
<proteinExistence type="predicted"/>
<gene>
    <name evidence="1" type="ORF">CBA19CS22_35555</name>
</gene>
<accession>A0ACB5R566</accession>
<reference evidence="1" key="1">
    <citation type="submission" date="2021-09" db="EMBL/GenBank/DDBJ databases">
        <title>Isolation and characterization of 3-chlorobenzoate degrading bacteria from soils in Shizuoka.</title>
        <authorList>
            <person name="Ifat A."/>
            <person name="Ogawa N."/>
            <person name="Kimbara K."/>
            <person name="Moriuchi R."/>
            <person name="Dohra H."/>
            <person name="Shintani M."/>
        </authorList>
    </citation>
    <scope>NUCLEOTIDE SEQUENCE</scope>
    <source>
        <strain evidence="1">19CS2-2</strain>
    </source>
</reference>
<dbReference type="Proteomes" id="UP001055013">
    <property type="component" value="Unassembled WGS sequence"/>
</dbReference>
<organism evidence="1 2">
    <name type="scientific">Caballeronia novacaledonica</name>
    <dbReference type="NCBI Taxonomy" id="1544861"/>
    <lineage>
        <taxon>Bacteria</taxon>
        <taxon>Pseudomonadati</taxon>
        <taxon>Pseudomonadota</taxon>
        <taxon>Betaproteobacteria</taxon>
        <taxon>Burkholderiales</taxon>
        <taxon>Burkholderiaceae</taxon>
        <taxon>Caballeronia</taxon>
    </lineage>
</organism>
<evidence type="ECO:0000313" key="1">
    <source>
        <dbReference type="EMBL" id="GJH21975.1"/>
    </source>
</evidence>
<protein>
    <submittedName>
        <fullName evidence="1">Transposase</fullName>
    </submittedName>
</protein>